<dbReference type="InterPro" id="IPR050109">
    <property type="entry name" value="HTH-type_TetR-like_transc_reg"/>
</dbReference>
<dbReference type="Pfam" id="PF00440">
    <property type="entry name" value="TetR_N"/>
    <property type="match status" value="1"/>
</dbReference>
<accession>A0A4R2R2B8</accession>
<dbReference type="PANTHER" id="PTHR30055">
    <property type="entry name" value="HTH-TYPE TRANSCRIPTIONAL REGULATOR RUTR"/>
    <property type="match status" value="1"/>
</dbReference>
<reference evidence="4 5" key="1">
    <citation type="submission" date="2019-03" db="EMBL/GenBank/DDBJ databases">
        <title>Genomic Encyclopedia of Type Strains, Phase IV (KMG-IV): sequencing the most valuable type-strain genomes for metagenomic binning, comparative biology and taxonomic classification.</title>
        <authorList>
            <person name="Goeker M."/>
        </authorList>
    </citation>
    <scope>NUCLEOTIDE SEQUENCE [LARGE SCALE GENOMIC DNA]</scope>
    <source>
        <strain evidence="4 5">DSM 45765</strain>
    </source>
</reference>
<organism evidence="4 5">
    <name type="scientific">Tamaricihabitans halophyticus</name>
    <dbReference type="NCBI Taxonomy" id="1262583"/>
    <lineage>
        <taxon>Bacteria</taxon>
        <taxon>Bacillati</taxon>
        <taxon>Actinomycetota</taxon>
        <taxon>Actinomycetes</taxon>
        <taxon>Pseudonocardiales</taxon>
        <taxon>Pseudonocardiaceae</taxon>
        <taxon>Tamaricihabitans</taxon>
    </lineage>
</organism>
<feature type="domain" description="HTH tetR-type" evidence="3">
    <location>
        <begin position="15"/>
        <end position="75"/>
    </location>
</feature>
<dbReference type="SUPFAM" id="SSF46689">
    <property type="entry name" value="Homeodomain-like"/>
    <property type="match status" value="1"/>
</dbReference>
<dbReference type="EMBL" id="SLXQ01000001">
    <property type="protein sequence ID" value="TCP56167.1"/>
    <property type="molecule type" value="Genomic_DNA"/>
</dbReference>
<feature type="DNA-binding region" description="H-T-H motif" evidence="2">
    <location>
        <begin position="38"/>
        <end position="57"/>
    </location>
</feature>
<dbReference type="GO" id="GO:0000976">
    <property type="term" value="F:transcription cis-regulatory region binding"/>
    <property type="evidence" value="ECO:0007669"/>
    <property type="project" value="TreeGrafter"/>
</dbReference>
<comment type="caution">
    <text evidence="4">The sequence shown here is derived from an EMBL/GenBank/DDBJ whole genome shotgun (WGS) entry which is preliminary data.</text>
</comment>
<gene>
    <name evidence="4" type="ORF">EV191_101107</name>
</gene>
<dbReference type="PROSITE" id="PS50977">
    <property type="entry name" value="HTH_TETR_2"/>
    <property type="match status" value="1"/>
</dbReference>
<name>A0A4R2R2B8_9PSEU</name>
<dbReference type="InterPro" id="IPR036271">
    <property type="entry name" value="Tet_transcr_reg_TetR-rel_C_sf"/>
</dbReference>
<keyword evidence="5" id="KW-1185">Reference proteome</keyword>
<dbReference type="PRINTS" id="PR00455">
    <property type="entry name" value="HTHTETR"/>
</dbReference>
<dbReference type="Gene3D" id="1.10.357.10">
    <property type="entry name" value="Tetracycline Repressor, domain 2"/>
    <property type="match status" value="1"/>
</dbReference>
<evidence type="ECO:0000256" key="1">
    <source>
        <dbReference type="ARBA" id="ARBA00023125"/>
    </source>
</evidence>
<evidence type="ECO:0000313" key="4">
    <source>
        <dbReference type="EMBL" id="TCP56167.1"/>
    </source>
</evidence>
<dbReference type="GO" id="GO:0003700">
    <property type="term" value="F:DNA-binding transcription factor activity"/>
    <property type="evidence" value="ECO:0007669"/>
    <property type="project" value="TreeGrafter"/>
</dbReference>
<evidence type="ECO:0000259" key="3">
    <source>
        <dbReference type="PROSITE" id="PS50977"/>
    </source>
</evidence>
<keyword evidence="1 2" id="KW-0238">DNA-binding</keyword>
<dbReference type="OrthoDB" id="3210235at2"/>
<dbReference type="Proteomes" id="UP000294911">
    <property type="component" value="Unassembled WGS sequence"/>
</dbReference>
<dbReference type="SUPFAM" id="SSF48498">
    <property type="entry name" value="Tetracyclin repressor-like, C-terminal domain"/>
    <property type="match status" value="1"/>
</dbReference>
<dbReference type="RefSeq" id="WP_132874814.1">
    <property type="nucleotide sequence ID" value="NZ_SLXQ01000001.1"/>
</dbReference>
<dbReference type="InterPro" id="IPR001647">
    <property type="entry name" value="HTH_TetR"/>
</dbReference>
<dbReference type="AlphaFoldDB" id="A0A4R2R2B8"/>
<evidence type="ECO:0000313" key="5">
    <source>
        <dbReference type="Proteomes" id="UP000294911"/>
    </source>
</evidence>
<dbReference type="InterPro" id="IPR009057">
    <property type="entry name" value="Homeodomain-like_sf"/>
</dbReference>
<dbReference type="InterPro" id="IPR041678">
    <property type="entry name" value="TetR_C_16"/>
</dbReference>
<dbReference type="PANTHER" id="PTHR30055:SF235">
    <property type="entry name" value="TRANSCRIPTIONAL REGULATORY PROTEIN"/>
    <property type="match status" value="1"/>
</dbReference>
<dbReference type="Pfam" id="PF17920">
    <property type="entry name" value="TetR_C_16"/>
    <property type="match status" value="1"/>
</dbReference>
<evidence type="ECO:0000256" key="2">
    <source>
        <dbReference type="PROSITE-ProRule" id="PRU00335"/>
    </source>
</evidence>
<proteinExistence type="predicted"/>
<dbReference type="Gene3D" id="1.10.10.60">
    <property type="entry name" value="Homeodomain-like"/>
    <property type="match status" value="1"/>
</dbReference>
<sequence>MATEQRPPSRIERRERTQHRILAAARRQFAESGYDRTTIRSIATEAETDPGLIMRYFGSKEALFNEVATIASDEPLGETPEQVAESLLDSLAGKLATDSAGTLAMLRSMLTRPEAAEEVRAAISEQQRLAADALDGTDAGLRIGLIGAISLGTIIGRELLGLDGVAEAEPAELINVLRPAVHALTYGEPMPPPTAQPQDP</sequence>
<protein>
    <submittedName>
        <fullName evidence="4">TetR family transcriptional regulator</fullName>
    </submittedName>
</protein>